<proteinExistence type="predicted"/>
<accession>A0ABR2JDY6</accession>
<dbReference type="SUPFAM" id="SSF50985">
    <property type="entry name" value="RCC1/BLIP-II"/>
    <property type="match status" value="1"/>
</dbReference>
<protein>
    <submittedName>
        <fullName evidence="1">Uncharacterized protein</fullName>
    </submittedName>
</protein>
<evidence type="ECO:0000313" key="2">
    <source>
        <dbReference type="Proteomes" id="UP001470230"/>
    </source>
</evidence>
<dbReference type="InterPro" id="IPR009091">
    <property type="entry name" value="RCC1/BLIP-II"/>
</dbReference>
<evidence type="ECO:0000313" key="1">
    <source>
        <dbReference type="EMBL" id="KAK8875332.1"/>
    </source>
</evidence>
<name>A0ABR2JDY6_9EUKA</name>
<gene>
    <name evidence="1" type="ORF">M9Y10_005497</name>
</gene>
<dbReference type="EMBL" id="JAPFFF010000012">
    <property type="protein sequence ID" value="KAK8875332.1"/>
    <property type="molecule type" value="Genomic_DNA"/>
</dbReference>
<reference evidence="1 2" key="1">
    <citation type="submission" date="2024-04" db="EMBL/GenBank/DDBJ databases">
        <title>Tritrichomonas musculus Genome.</title>
        <authorList>
            <person name="Alves-Ferreira E."/>
            <person name="Grigg M."/>
            <person name="Lorenzi H."/>
            <person name="Galac M."/>
        </authorList>
    </citation>
    <scope>NUCLEOTIDE SEQUENCE [LARGE SCALE GENOMIC DNA]</scope>
    <source>
        <strain evidence="1 2">EAF2021</strain>
    </source>
</reference>
<organism evidence="1 2">
    <name type="scientific">Tritrichomonas musculus</name>
    <dbReference type="NCBI Taxonomy" id="1915356"/>
    <lineage>
        <taxon>Eukaryota</taxon>
        <taxon>Metamonada</taxon>
        <taxon>Parabasalia</taxon>
        <taxon>Tritrichomonadida</taxon>
        <taxon>Tritrichomonadidae</taxon>
        <taxon>Tritrichomonas</taxon>
    </lineage>
</organism>
<dbReference type="Gene3D" id="2.130.10.30">
    <property type="entry name" value="Regulator of chromosome condensation 1/beta-lactamase-inhibitor protein II"/>
    <property type="match status" value="1"/>
</dbReference>
<dbReference type="Proteomes" id="UP001470230">
    <property type="component" value="Unassembled WGS sequence"/>
</dbReference>
<comment type="caution">
    <text evidence="1">The sequence shown here is derived from an EMBL/GenBank/DDBJ whole genome shotgun (WGS) entry which is preliminary data.</text>
</comment>
<keyword evidence="2" id="KW-1185">Reference proteome</keyword>
<sequence>MSVYSYNIRDATDHVKSWVPTKNVELTELGIIDINGNNNYYLALSNNGKVFIQGEAQWMNPQKYNTPTLVPGLPQGIQIVELATSLDNFAVRTSTGCVYACGTNFSPTLQCIYQVGEAKQIAVNKKSILVSTKKSLITFTSLTNSTTISLTDRTVTNIAPYDTGFLVLLSDGILYSTFKFHDLGLNIQSSVQNLYIVSGFLGPQMVYMEASLNEIICIYVDGSLVYGWADQEHESDYPVLATFPNFPIDDSCVCHVHISRDLIWVLTSSNDIYYISKLPALNPDNGRVARFKKVPEGFPSNICHFSSNWDEIFLFENSSGSIKHEPIVGNINIETLPKRTQPFMLHTQNLGSFLVDPLGLVQLGFRPGDHVCSPDGEQMIIIGKTKEELCVKGIVDRNINLLPLPDLSTILFQWKLSDRSGAVLKDVEINNNKLVLQIDCSSAGLSRFCFFKPGDIIEHSKFGQGTVIGERCNSVWIRYHKDGVVRMCAQTSSRALHTEHKLIKRSDVENVLVREGIDGNIFLIEPTNVGTFESGCIVSSTEYGLGKYLGTASGQLAVNFIHDGCYCRLVPRTHSLILKRSVNSEAGCPVTCIDSTVQYLDVSCRNCNEKFGIVPCDVIRINNQIAFCVGIGTFEDVPSLMFETEMMIKHGLGVGAFAKGQINDSFEIIARVSQEGKVTKTLNDGSSIDLSINTDDFKFAKLLPADELTINGMQCIVCGIDPVKNQIFVQFEKSKEVRPLSNDDSFILYYRRLNVPTKVNANVKNSEIRQSCWIDLEHLRDLALLPCDIVEEDNGKFAIVGAIDQNHFIASKLDKDNGNLEPEILIVPNGKTPKVLSSVFDVDI</sequence>